<gene>
    <name evidence="9" type="ORF">BDW47DRAFT_124826</name>
</gene>
<keyword evidence="7" id="KW-0503">Monooxygenase</keyword>
<evidence type="ECO:0000313" key="10">
    <source>
        <dbReference type="Proteomes" id="UP000234585"/>
    </source>
</evidence>
<accession>A0A2I2FEY3</accession>
<evidence type="ECO:0000256" key="3">
    <source>
        <dbReference type="ARBA" id="ARBA00022617"/>
    </source>
</evidence>
<proteinExistence type="inferred from homology"/>
<keyword evidence="6 8" id="KW-0408">Iron</keyword>
<dbReference type="InterPro" id="IPR001128">
    <property type="entry name" value="Cyt_P450"/>
</dbReference>
<dbReference type="GO" id="GO:0005506">
    <property type="term" value="F:iron ion binding"/>
    <property type="evidence" value="ECO:0007669"/>
    <property type="project" value="InterPro"/>
</dbReference>
<protein>
    <submittedName>
        <fullName evidence="9">Cytochrome P450</fullName>
    </submittedName>
</protein>
<dbReference type="GeneID" id="36523475"/>
<evidence type="ECO:0000256" key="4">
    <source>
        <dbReference type="ARBA" id="ARBA00022723"/>
    </source>
</evidence>
<dbReference type="InterPro" id="IPR002401">
    <property type="entry name" value="Cyt_P450_E_grp-I"/>
</dbReference>
<organism evidence="9 10">
    <name type="scientific">Aspergillus candidus</name>
    <dbReference type="NCBI Taxonomy" id="41067"/>
    <lineage>
        <taxon>Eukaryota</taxon>
        <taxon>Fungi</taxon>
        <taxon>Dikarya</taxon>
        <taxon>Ascomycota</taxon>
        <taxon>Pezizomycotina</taxon>
        <taxon>Eurotiomycetes</taxon>
        <taxon>Eurotiomycetidae</taxon>
        <taxon>Eurotiales</taxon>
        <taxon>Aspergillaceae</taxon>
        <taxon>Aspergillus</taxon>
        <taxon>Aspergillus subgen. Circumdati</taxon>
    </lineage>
</organism>
<dbReference type="AlphaFoldDB" id="A0A2I2FEY3"/>
<keyword evidence="3 8" id="KW-0349">Heme</keyword>
<comment type="cofactor">
    <cofactor evidence="1 8">
        <name>heme</name>
        <dbReference type="ChEBI" id="CHEBI:30413"/>
    </cofactor>
</comment>
<dbReference type="PANTHER" id="PTHR46300:SF1">
    <property type="entry name" value="P450, PUTATIVE (EUROFUNG)-RELATED"/>
    <property type="match status" value="1"/>
</dbReference>
<keyword evidence="5" id="KW-0560">Oxidoreductase</keyword>
<dbReference type="Proteomes" id="UP000234585">
    <property type="component" value="Unassembled WGS sequence"/>
</dbReference>
<keyword evidence="4 8" id="KW-0479">Metal-binding</keyword>
<comment type="similarity">
    <text evidence="2">Belongs to the cytochrome P450 family.</text>
</comment>
<dbReference type="GO" id="GO:0004497">
    <property type="term" value="F:monooxygenase activity"/>
    <property type="evidence" value="ECO:0007669"/>
    <property type="project" value="UniProtKB-KW"/>
</dbReference>
<dbReference type="Gene3D" id="1.10.630.10">
    <property type="entry name" value="Cytochrome P450"/>
    <property type="match status" value="1"/>
</dbReference>
<dbReference type="RefSeq" id="XP_024673214.1">
    <property type="nucleotide sequence ID" value="XM_024816315.1"/>
</dbReference>
<keyword evidence="10" id="KW-1185">Reference proteome</keyword>
<dbReference type="EMBL" id="KZ559131">
    <property type="protein sequence ID" value="PLB39202.1"/>
    <property type="molecule type" value="Genomic_DNA"/>
</dbReference>
<evidence type="ECO:0000256" key="2">
    <source>
        <dbReference type="ARBA" id="ARBA00010617"/>
    </source>
</evidence>
<dbReference type="PANTHER" id="PTHR46300">
    <property type="entry name" value="P450, PUTATIVE (EUROFUNG)-RELATED-RELATED"/>
    <property type="match status" value="1"/>
</dbReference>
<dbReference type="PRINTS" id="PR00463">
    <property type="entry name" value="EP450I"/>
</dbReference>
<evidence type="ECO:0000313" key="9">
    <source>
        <dbReference type="EMBL" id="PLB39202.1"/>
    </source>
</evidence>
<evidence type="ECO:0000256" key="8">
    <source>
        <dbReference type="PIRSR" id="PIRSR602401-1"/>
    </source>
</evidence>
<reference evidence="9 10" key="1">
    <citation type="submission" date="2017-12" db="EMBL/GenBank/DDBJ databases">
        <authorList>
            <consortium name="DOE Joint Genome Institute"/>
            <person name="Haridas S."/>
            <person name="Kjaerbolling I."/>
            <person name="Vesth T.C."/>
            <person name="Frisvad J.C."/>
            <person name="Nybo J.L."/>
            <person name="Theobald S."/>
            <person name="Kuo A."/>
            <person name="Bowyer P."/>
            <person name="Matsuda Y."/>
            <person name="Mondo S."/>
            <person name="Lyhne E.K."/>
            <person name="Kogle M.E."/>
            <person name="Clum A."/>
            <person name="Lipzen A."/>
            <person name="Salamov A."/>
            <person name="Ngan C.Y."/>
            <person name="Daum C."/>
            <person name="Chiniquy J."/>
            <person name="Barry K."/>
            <person name="LaButti K."/>
            <person name="Simmons B.A."/>
            <person name="Magnuson J.K."/>
            <person name="Mortensen U.H."/>
            <person name="Larsen T.O."/>
            <person name="Grigoriev I.V."/>
            <person name="Baker S.E."/>
            <person name="Andersen M.R."/>
            <person name="Nordberg H.P."/>
            <person name="Cantor M.N."/>
            <person name="Hua S.X."/>
        </authorList>
    </citation>
    <scope>NUCLEOTIDE SEQUENCE [LARGE SCALE GENOMIC DNA]</scope>
    <source>
        <strain evidence="9 10">CBS 102.13</strain>
    </source>
</reference>
<dbReference type="Pfam" id="PF00067">
    <property type="entry name" value="p450"/>
    <property type="match status" value="1"/>
</dbReference>
<name>A0A2I2FEY3_ASPCN</name>
<dbReference type="GO" id="GO:0016705">
    <property type="term" value="F:oxidoreductase activity, acting on paired donors, with incorporation or reduction of molecular oxygen"/>
    <property type="evidence" value="ECO:0007669"/>
    <property type="project" value="InterPro"/>
</dbReference>
<evidence type="ECO:0000256" key="1">
    <source>
        <dbReference type="ARBA" id="ARBA00001971"/>
    </source>
</evidence>
<dbReference type="InterPro" id="IPR036396">
    <property type="entry name" value="Cyt_P450_sf"/>
</dbReference>
<dbReference type="GO" id="GO:0020037">
    <property type="term" value="F:heme binding"/>
    <property type="evidence" value="ECO:0007669"/>
    <property type="project" value="InterPro"/>
</dbReference>
<sequence length="146" mass="16408">MGPNRLSGFADVGKLPYVHAFTNEILRWQPITPFGDPHVLTADDEYMGYHICRDAIILPHHWSIGRSHEVGGDPEVFRPERWLANPDIPLAAFSVGRRACSGQQVAYNPLFIVIARRLWAYGIVCPKEDEQIRAGELRVSCQCGPL</sequence>
<dbReference type="InterPro" id="IPR050364">
    <property type="entry name" value="Cytochrome_P450_fung"/>
</dbReference>
<dbReference type="STRING" id="41067.A0A2I2FEY3"/>
<dbReference type="OrthoDB" id="1470350at2759"/>
<evidence type="ECO:0000256" key="5">
    <source>
        <dbReference type="ARBA" id="ARBA00023002"/>
    </source>
</evidence>
<feature type="binding site" description="axial binding residue" evidence="8">
    <location>
        <position position="100"/>
    </location>
    <ligand>
        <name>heme</name>
        <dbReference type="ChEBI" id="CHEBI:30413"/>
    </ligand>
    <ligandPart>
        <name>Fe</name>
        <dbReference type="ChEBI" id="CHEBI:18248"/>
    </ligandPart>
</feature>
<evidence type="ECO:0000256" key="7">
    <source>
        <dbReference type="ARBA" id="ARBA00023033"/>
    </source>
</evidence>
<dbReference type="SUPFAM" id="SSF48264">
    <property type="entry name" value="Cytochrome P450"/>
    <property type="match status" value="1"/>
</dbReference>
<evidence type="ECO:0000256" key="6">
    <source>
        <dbReference type="ARBA" id="ARBA00023004"/>
    </source>
</evidence>